<dbReference type="VEuPathDB" id="FungiDB:FUN_012302"/>
<dbReference type="AlphaFoldDB" id="A0A2I1H010"/>
<comment type="caution">
    <text evidence="3">The sequence shown here is derived from an EMBL/GenBank/DDBJ whole genome shotgun (WGS) entry which is preliminary data.</text>
</comment>
<reference evidence="3 4" key="1">
    <citation type="submission" date="2015-10" db="EMBL/GenBank/DDBJ databases">
        <title>Genome analyses suggest a sexual origin of heterokaryosis in a supposedly ancient asexual fungus.</title>
        <authorList>
            <person name="Ropars J."/>
            <person name="Sedzielewska K."/>
            <person name="Noel J."/>
            <person name="Charron P."/>
            <person name="Farinelli L."/>
            <person name="Marton T."/>
            <person name="Kruger M."/>
            <person name="Pelin A."/>
            <person name="Brachmann A."/>
            <person name="Corradi N."/>
        </authorList>
    </citation>
    <scope>NUCLEOTIDE SEQUENCE [LARGE SCALE GENOMIC DNA]</scope>
    <source>
        <strain evidence="3 4">A4</strain>
    </source>
</reference>
<evidence type="ECO:0000313" key="3">
    <source>
        <dbReference type="EMBL" id="PKY52181.1"/>
    </source>
</evidence>
<sequence>MKEKGKIKGKSKMKGKVKRKGKVKQKERFSVPCSSSYEGFSGKFPFLAVLLAKGFSSSLHFTEMILVLCDSIGRSLSNGAVVVRLIAPAIAPARRYFRSYSKISGPQTWFDLVYNTKGGFFLVLFQGSLVLFTNSYRFLFFAGREGSPKTKKTPRSSLRFFEYTVFISNDFYGLTGKMSNIDINSESLSDNGISRDATPHVSEPEDIPQQSSRNYKSVVLVVFLTDRIKSNQIWDLIESNQARFGIRIRFDSTNRQSFLF</sequence>
<feature type="compositionally biased region" description="Basic residues" evidence="1">
    <location>
        <begin position="7"/>
        <end position="23"/>
    </location>
</feature>
<keyword evidence="2" id="KW-0812">Transmembrane</keyword>
<accession>A0A2I1H010</accession>
<name>A0A2I1H010_9GLOM</name>
<evidence type="ECO:0000256" key="1">
    <source>
        <dbReference type="SAM" id="MobiDB-lite"/>
    </source>
</evidence>
<dbReference type="Proteomes" id="UP000234323">
    <property type="component" value="Unassembled WGS sequence"/>
</dbReference>
<feature type="transmembrane region" description="Helical" evidence="2">
    <location>
        <begin position="119"/>
        <end position="142"/>
    </location>
</feature>
<dbReference type="VEuPathDB" id="FungiDB:FUN_021796"/>
<dbReference type="EMBL" id="LLXI01001154">
    <property type="protein sequence ID" value="PKY52181.1"/>
    <property type="molecule type" value="Genomic_DNA"/>
</dbReference>
<keyword evidence="2" id="KW-0472">Membrane</keyword>
<feature type="region of interest" description="Disordered" evidence="1">
    <location>
        <begin position="1"/>
        <end position="23"/>
    </location>
</feature>
<keyword evidence="2" id="KW-1133">Transmembrane helix</keyword>
<keyword evidence="4" id="KW-1185">Reference proteome</keyword>
<gene>
    <name evidence="3" type="ORF">RhiirA4_495858</name>
</gene>
<proteinExistence type="predicted"/>
<evidence type="ECO:0000313" key="4">
    <source>
        <dbReference type="Proteomes" id="UP000234323"/>
    </source>
</evidence>
<organism evidence="3 4">
    <name type="scientific">Rhizophagus irregularis</name>
    <dbReference type="NCBI Taxonomy" id="588596"/>
    <lineage>
        <taxon>Eukaryota</taxon>
        <taxon>Fungi</taxon>
        <taxon>Fungi incertae sedis</taxon>
        <taxon>Mucoromycota</taxon>
        <taxon>Glomeromycotina</taxon>
        <taxon>Glomeromycetes</taxon>
        <taxon>Glomerales</taxon>
        <taxon>Glomeraceae</taxon>
        <taxon>Rhizophagus</taxon>
    </lineage>
</organism>
<evidence type="ECO:0000256" key="2">
    <source>
        <dbReference type="SAM" id="Phobius"/>
    </source>
</evidence>
<protein>
    <submittedName>
        <fullName evidence="3">Uncharacterized protein</fullName>
    </submittedName>
</protein>